<dbReference type="AlphaFoldDB" id="A0AAV8Q260"/>
<organism evidence="1 2">
    <name type="scientific">Ensete ventricosum</name>
    <name type="common">Abyssinian banana</name>
    <name type="synonym">Musa ensete</name>
    <dbReference type="NCBI Taxonomy" id="4639"/>
    <lineage>
        <taxon>Eukaryota</taxon>
        <taxon>Viridiplantae</taxon>
        <taxon>Streptophyta</taxon>
        <taxon>Embryophyta</taxon>
        <taxon>Tracheophyta</taxon>
        <taxon>Spermatophyta</taxon>
        <taxon>Magnoliopsida</taxon>
        <taxon>Liliopsida</taxon>
        <taxon>Zingiberales</taxon>
        <taxon>Musaceae</taxon>
        <taxon>Ensete</taxon>
    </lineage>
</organism>
<name>A0AAV8Q260_ENSVE</name>
<evidence type="ECO:0000313" key="2">
    <source>
        <dbReference type="Proteomes" id="UP001222027"/>
    </source>
</evidence>
<accession>A0AAV8Q260</accession>
<sequence>MGTTRGGFLKYQRLAEVDGWDSVRLFLKYQRLAEGVRRSRLTHAEGLEEASLRASPLHLPIDSCDRSQGAKGLDAKAQLLNLFRRRFDDFILLPSCLWSLLDSAPVIWFILDYPKQEARKSLVIEPGGGGGGGAHFGDRPFRPQQEAITCWVGSGGRRASRWRRVATGASPRGSYW</sequence>
<protein>
    <submittedName>
        <fullName evidence="1">Uncharacterized protein</fullName>
    </submittedName>
</protein>
<reference evidence="1 2" key="1">
    <citation type="submission" date="2022-12" db="EMBL/GenBank/DDBJ databases">
        <title>Chromosome-scale assembly of the Ensete ventricosum genome.</title>
        <authorList>
            <person name="Dussert Y."/>
            <person name="Stocks J."/>
            <person name="Wendawek A."/>
            <person name="Woldeyes F."/>
            <person name="Nichols R.A."/>
            <person name="Borrell J.S."/>
        </authorList>
    </citation>
    <scope>NUCLEOTIDE SEQUENCE [LARGE SCALE GENOMIC DNA]</scope>
    <source>
        <strain evidence="2">cv. Maze</strain>
        <tissue evidence="1">Seeds</tissue>
    </source>
</reference>
<keyword evidence="2" id="KW-1185">Reference proteome</keyword>
<proteinExistence type="predicted"/>
<evidence type="ECO:0000313" key="1">
    <source>
        <dbReference type="EMBL" id="KAJ8467198.1"/>
    </source>
</evidence>
<comment type="caution">
    <text evidence="1">The sequence shown here is derived from an EMBL/GenBank/DDBJ whole genome shotgun (WGS) entry which is preliminary data.</text>
</comment>
<dbReference type="Proteomes" id="UP001222027">
    <property type="component" value="Unassembled WGS sequence"/>
</dbReference>
<gene>
    <name evidence="1" type="ORF">OPV22_029750</name>
</gene>
<dbReference type="EMBL" id="JAQQAF010000008">
    <property type="protein sequence ID" value="KAJ8467198.1"/>
    <property type="molecule type" value="Genomic_DNA"/>
</dbReference>